<evidence type="ECO:0000256" key="2">
    <source>
        <dbReference type="ARBA" id="ARBA00022692"/>
    </source>
</evidence>
<evidence type="ECO:0000256" key="4">
    <source>
        <dbReference type="ARBA" id="ARBA00023136"/>
    </source>
</evidence>
<dbReference type="GeneID" id="105424521"/>
<dbReference type="InterPro" id="IPR028082">
    <property type="entry name" value="Peripla_BP_I"/>
</dbReference>
<reference evidence="7" key="1">
    <citation type="submission" date="2025-08" db="UniProtKB">
        <authorList>
            <consortium name="RefSeq"/>
        </authorList>
    </citation>
    <scope>IDENTIFICATION</scope>
</reference>
<dbReference type="GO" id="GO:0016020">
    <property type="term" value="C:membrane"/>
    <property type="evidence" value="ECO:0007669"/>
    <property type="project" value="UniProtKB-SubCell"/>
</dbReference>
<keyword evidence="3" id="KW-1133">Transmembrane helix</keyword>
<dbReference type="Pfam" id="PF01094">
    <property type="entry name" value="ANF_receptor"/>
    <property type="match status" value="1"/>
</dbReference>
<dbReference type="RefSeq" id="XP_011633104.1">
    <property type="nucleotide sequence ID" value="XM_011634802.1"/>
</dbReference>
<evidence type="ECO:0000313" key="7">
    <source>
        <dbReference type="RefSeq" id="XP_011633104.1"/>
    </source>
</evidence>
<keyword evidence="4" id="KW-0472">Membrane</keyword>
<evidence type="ECO:0000313" key="6">
    <source>
        <dbReference type="Proteomes" id="UP000504615"/>
    </source>
</evidence>
<keyword evidence="2" id="KW-0812">Transmembrane</keyword>
<feature type="domain" description="Receptor ligand binding region" evidence="5">
    <location>
        <begin position="8"/>
        <end position="111"/>
    </location>
</feature>
<evidence type="ECO:0000259" key="5">
    <source>
        <dbReference type="Pfam" id="PF01094"/>
    </source>
</evidence>
<evidence type="ECO:0000256" key="1">
    <source>
        <dbReference type="ARBA" id="ARBA00004370"/>
    </source>
</evidence>
<keyword evidence="6" id="KW-1185">Reference proteome</keyword>
<dbReference type="OrthoDB" id="5984008at2759"/>
<dbReference type="SUPFAM" id="SSF53822">
    <property type="entry name" value="Periplasmic binding protein-like I"/>
    <property type="match status" value="1"/>
</dbReference>
<dbReference type="KEGG" id="pbar:105424521"/>
<sequence length="130" mass="14936">MEEIEGDPFEVSLKVCQLIDLGIAGIFGPQQKEVDETVQSICNTLEVPHISVRQDSSQFFEPRGLRLNLFPHVSVLSRVYDQLVTEFKWKSFAILYENSDSLIRMQLLLKRWDTQGNSAFLYHLGDGPNY</sequence>
<protein>
    <submittedName>
        <fullName evidence="7">Glutamate receptor ionotropic, kainate 2-like</fullName>
    </submittedName>
</protein>
<organism evidence="6 7">
    <name type="scientific">Pogonomyrmex barbatus</name>
    <name type="common">red harvester ant</name>
    <dbReference type="NCBI Taxonomy" id="144034"/>
    <lineage>
        <taxon>Eukaryota</taxon>
        <taxon>Metazoa</taxon>
        <taxon>Ecdysozoa</taxon>
        <taxon>Arthropoda</taxon>
        <taxon>Hexapoda</taxon>
        <taxon>Insecta</taxon>
        <taxon>Pterygota</taxon>
        <taxon>Neoptera</taxon>
        <taxon>Endopterygota</taxon>
        <taxon>Hymenoptera</taxon>
        <taxon>Apocrita</taxon>
        <taxon>Aculeata</taxon>
        <taxon>Formicoidea</taxon>
        <taxon>Formicidae</taxon>
        <taxon>Myrmicinae</taxon>
        <taxon>Pogonomyrmex</taxon>
    </lineage>
</organism>
<dbReference type="InterPro" id="IPR001828">
    <property type="entry name" value="ANF_lig-bd_rcpt"/>
</dbReference>
<gene>
    <name evidence="7" type="primary">LOC105424521</name>
</gene>
<evidence type="ECO:0000256" key="3">
    <source>
        <dbReference type="ARBA" id="ARBA00022989"/>
    </source>
</evidence>
<comment type="subcellular location">
    <subcellularLocation>
        <location evidence="1">Membrane</location>
    </subcellularLocation>
</comment>
<accession>A0A6I9W3S6</accession>
<dbReference type="Proteomes" id="UP000504615">
    <property type="component" value="Unplaced"/>
</dbReference>
<proteinExistence type="predicted"/>
<name>A0A6I9W3S6_9HYME</name>
<dbReference type="AlphaFoldDB" id="A0A6I9W3S6"/>
<dbReference type="Gene3D" id="3.40.50.2300">
    <property type="match status" value="2"/>
</dbReference>
<feature type="non-terminal residue" evidence="7">
    <location>
        <position position="130"/>
    </location>
</feature>